<evidence type="ECO:0000313" key="3">
    <source>
        <dbReference type="EMBL" id="KAJ7306259.1"/>
    </source>
</evidence>
<proteinExistence type="predicted"/>
<feature type="chain" id="PRO_5041970256" evidence="2">
    <location>
        <begin position="30"/>
        <end position="69"/>
    </location>
</feature>
<keyword evidence="4" id="KW-1185">Reference proteome</keyword>
<organism evidence="3 4">
    <name type="scientific">Mycena albidolilacea</name>
    <dbReference type="NCBI Taxonomy" id="1033008"/>
    <lineage>
        <taxon>Eukaryota</taxon>
        <taxon>Fungi</taxon>
        <taxon>Dikarya</taxon>
        <taxon>Basidiomycota</taxon>
        <taxon>Agaricomycotina</taxon>
        <taxon>Agaricomycetes</taxon>
        <taxon>Agaricomycetidae</taxon>
        <taxon>Agaricales</taxon>
        <taxon>Marasmiineae</taxon>
        <taxon>Mycenaceae</taxon>
        <taxon>Mycena</taxon>
    </lineage>
</organism>
<accession>A0AAD6Z4L3</accession>
<keyword evidence="1" id="KW-0812">Transmembrane</keyword>
<evidence type="ECO:0000313" key="4">
    <source>
        <dbReference type="Proteomes" id="UP001218218"/>
    </source>
</evidence>
<dbReference type="EMBL" id="JARIHO010000093">
    <property type="protein sequence ID" value="KAJ7306259.1"/>
    <property type="molecule type" value="Genomic_DNA"/>
</dbReference>
<evidence type="ECO:0000256" key="1">
    <source>
        <dbReference type="SAM" id="Phobius"/>
    </source>
</evidence>
<keyword evidence="1" id="KW-1133">Transmembrane helix</keyword>
<keyword evidence="2" id="KW-0732">Signal</keyword>
<feature type="transmembrane region" description="Helical" evidence="1">
    <location>
        <begin position="39"/>
        <end position="55"/>
    </location>
</feature>
<dbReference type="AlphaFoldDB" id="A0AAD6Z4L3"/>
<evidence type="ECO:0000256" key="2">
    <source>
        <dbReference type="SAM" id="SignalP"/>
    </source>
</evidence>
<dbReference type="Proteomes" id="UP001218218">
    <property type="component" value="Unassembled WGS sequence"/>
</dbReference>
<comment type="caution">
    <text evidence="3">The sequence shown here is derived from an EMBL/GenBank/DDBJ whole genome shotgun (WGS) entry which is preliminary data.</text>
</comment>
<name>A0AAD6Z4L3_9AGAR</name>
<reference evidence="3" key="1">
    <citation type="submission" date="2023-03" db="EMBL/GenBank/DDBJ databases">
        <title>Massive genome expansion in bonnet fungi (Mycena s.s.) driven by repeated elements and novel gene families across ecological guilds.</title>
        <authorList>
            <consortium name="Lawrence Berkeley National Laboratory"/>
            <person name="Harder C.B."/>
            <person name="Miyauchi S."/>
            <person name="Viragh M."/>
            <person name="Kuo A."/>
            <person name="Thoen E."/>
            <person name="Andreopoulos B."/>
            <person name="Lu D."/>
            <person name="Skrede I."/>
            <person name="Drula E."/>
            <person name="Henrissat B."/>
            <person name="Morin E."/>
            <person name="Kohler A."/>
            <person name="Barry K."/>
            <person name="LaButti K."/>
            <person name="Morin E."/>
            <person name="Salamov A."/>
            <person name="Lipzen A."/>
            <person name="Mereny Z."/>
            <person name="Hegedus B."/>
            <person name="Baldrian P."/>
            <person name="Stursova M."/>
            <person name="Weitz H."/>
            <person name="Taylor A."/>
            <person name="Grigoriev I.V."/>
            <person name="Nagy L.G."/>
            <person name="Martin F."/>
            <person name="Kauserud H."/>
        </authorList>
    </citation>
    <scope>NUCLEOTIDE SEQUENCE</scope>
    <source>
        <strain evidence="3">CBHHK002</strain>
    </source>
</reference>
<sequence>MRCASVRIGGMAWHSSWCPVLLLLPTLKACNSVSQLSSMIFLSVLLVLVVVVSVTDQKRMTNKYLYMVC</sequence>
<gene>
    <name evidence="3" type="ORF">DFH08DRAFT_902087</name>
</gene>
<feature type="signal peptide" evidence="2">
    <location>
        <begin position="1"/>
        <end position="29"/>
    </location>
</feature>
<protein>
    <submittedName>
        <fullName evidence="3">Uncharacterized protein</fullName>
    </submittedName>
</protein>
<keyword evidence="1" id="KW-0472">Membrane</keyword>